<comment type="caution">
    <text evidence="1">The sequence shown here is derived from an EMBL/GenBank/DDBJ whole genome shotgun (WGS) entry which is preliminary data.</text>
</comment>
<evidence type="ECO:0000313" key="2">
    <source>
        <dbReference type="Proteomes" id="UP000324800"/>
    </source>
</evidence>
<gene>
    <name evidence="1" type="ORF">EZS28_047377</name>
</gene>
<reference evidence="1 2" key="1">
    <citation type="submission" date="2019-03" db="EMBL/GenBank/DDBJ databases">
        <title>Single cell metagenomics reveals metabolic interactions within the superorganism composed of flagellate Streblomastix strix and complex community of Bacteroidetes bacteria on its surface.</title>
        <authorList>
            <person name="Treitli S.C."/>
            <person name="Kolisko M."/>
            <person name="Husnik F."/>
            <person name="Keeling P."/>
            <person name="Hampl V."/>
        </authorList>
    </citation>
    <scope>NUCLEOTIDE SEQUENCE [LARGE SCALE GENOMIC DNA]</scope>
    <source>
        <strain evidence="1">ST1C</strain>
    </source>
</reference>
<dbReference type="AlphaFoldDB" id="A0A5J4TF42"/>
<evidence type="ECO:0000313" key="1">
    <source>
        <dbReference type="EMBL" id="KAA6357096.1"/>
    </source>
</evidence>
<name>A0A5J4TF42_9EUKA</name>
<proteinExistence type="predicted"/>
<dbReference type="Proteomes" id="UP000324800">
    <property type="component" value="Unassembled WGS sequence"/>
</dbReference>
<sequence length="67" mass="7890">MERESDNPAEYIRNILVTEPANEIETGIYRRLYSETRFTDRLVPNVLTLRDLWQFAATTYSDNISYG</sequence>
<organism evidence="1 2">
    <name type="scientific">Streblomastix strix</name>
    <dbReference type="NCBI Taxonomy" id="222440"/>
    <lineage>
        <taxon>Eukaryota</taxon>
        <taxon>Metamonada</taxon>
        <taxon>Preaxostyla</taxon>
        <taxon>Oxymonadida</taxon>
        <taxon>Streblomastigidae</taxon>
        <taxon>Streblomastix</taxon>
    </lineage>
</organism>
<feature type="non-terminal residue" evidence="1">
    <location>
        <position position="67"/>
    </location>
</feature>
<dbReference type="EMBL" id="SNRW01031919">
    <property type="protein sequence ID" value="KAA6357096.1"/>
    <property type="molecule type" value="Genomic_DNA"/>
</dbReference>
<protein>
    <submittedName>
        <fullName evidence="1">Uncharacterized protein</fullName>
    </submittedName>
</protein>
<accession>A0A5J4TF42</accession>